<name>A0ABV2AIK0_9EUKA</name>
<dbReference type="Pfam" id="PF00076">
    <property type="entry name" value="RRM_1"/>
    <property type="match status" value="1"/>
</dbReference>
<evidence type="ECO:0000313" key="6">
    <source>
        <dbReference type="Proteomes" id="UP001439008"/>
    </source>
</evidence>
<dbReference type="PROSITE" id="PS50102">
    <property type="entry name" value="RRM"/>
    <property type="match status" value="1"/>
</dbReference>
<proteinExistence type="predicted"/>
<accession>A0ABV2AIK0</accession>
<organism evidence="5 6">
    <name type="scientific">Bonamia ostreae</name>
    <dbReference type="NCBI Taxonomy" id="126728"/>
    <lineage>
        <taxon>Eukaryota</taxon>
        <taxon>Sar</taxon>
        <taxon>Rhizaria</taxon>
        <taxon>Endomyxa</taxon>
        <taxon>Ascetosporea</taxon>
        <taxon>Haplosporida</taxon>
        <taxon>Bonamia</taxon>
    </lineage>
</organism>
<feature type="domain" description="RRM" evidence="4">
    <location>
        <begin position="31"/>
        <end position="108"/>
    </location>
</feature>
<comment type="caution">
    <text evidence="5">The sequence shown here is derived from an EMBL/GenBank/DDBJ whole genome shotgun (WGS) entry which is preliminary data.</text>
</comment>
<evidence type="ECO:0000313" key="5">
    <source>
        <dbReference type="EMBL" id="MES1919483.1"/>
    </source>
</evidence>
<dbReference type="InterPro" id="IPR035979">
    <property type="entry name" value="RBD_domain_sf"/>
</dbReference>
<keyword evidence="6" id="KW-1185">Reference proteome</keyword>
<evidence type="ECO:0000256" key="3">
    <source>
        <dbReference type="PROSITE-ProRule" id="PRU00176"/>
    </source>
</evidence>
<sequence length="117" mass="13514">MSATIESQSKFNENNSTQHRLINFENEHPRAQIYIDNLPNSMTKDDLEKLCNPFGEISYIKFLKHKAENPTGYGFVAFSDLNNAYNAIKGVNGKVIESHYIRASFGTFYTFNHFYTF</sequence>
<keyword evidence="2 3" id="KW-0694">RNA-binding</keyword>
<dbReference type="PANTHER" id="PTHR24012">
    <property type="entry name" value="RNA BINDING PROTEIN"/>
    <property type="match status" value="1"/>
</dbReference>
<evidence type="ECO:0000256" key="2">
    <source>
        <dbReference type="ARBA" id="ARBA00022884"/>
    </source>
</evidence>
<dbReference type="Gene3D" id="3.30.70.330">
    <property type="match status" value="1"/>
</dbReference>
<dbReference type="CDD" id="cd00590">
    <property type="entry name" value="RRM_SF"/>
    <property type="match status" value="1"/>
</dbReference>
<dbReference type="EMBL" id="JBDODL010000305">
    <property type="protein sequence ID" value="MES1919483.1"/>
    <property type="molecule type" value="Genomic_DNA"/>
</dbReference>
<reference evidence="5 6" key="1">
    <citation type="journal article" date="2024" name="BMC Biol.">
        <title>Comparative genomics of Ascetosporea gives new insight into the evolutionary basis for animal parasitism in Rhizaria.</title>
        <authorList>
            <person name="Hiltunen Thoren M."/>
            <person name="Onut-Brannstrom I."/>
            <person name="Alfjorden A."/>
            <person name="Peckova H."/>
            <person name="Swords F."/>
            <person name="Hooper C."/>
            <person name="Holzer A.S."/>
            <person name="Bass D."/>
            <person name="Burki F."/>
        </authorList>
    </citation>
    <scope>NUCLEOTIDE SEQUENCE [LARGE SCALE GENOMIC DNA]</scope>
    <source>
        <strain evidence="5">20-A016</strain>
    </source>
</reference>
<evidence type="ECO:0000256" key="1">
    <source>
        <dbReference type="ARBA" id="ARBA00022737"/>
    </source>
</evidence>
<protein>
    <submittedName>
        <fullName evidence="5">Linker between RRM2 and RRM3 domains in RBM39 protein</fullName>
    </submittedName>
</protein>
<gene>
    <name evidence="5" type="primary">rsd1</name>
    <name evidence="5" type="ORF">MHBO_001308</name>
</gene>
<dbReference type="Proteomes" id="UP001439008">
    <property type="component" value="Unassembled WGS sequence"/>
</dbReference>
<dbReference type="InterPro" id="IPR012677">
    <property type="entry name" value="Nucleotide-bd_a/b_plait_sf"/>
</dbReference>
<dbReference type="SMART" id="SM00360">
    <property type="entry name" value="RRM"/>
    <property type="match status" value="1"/>
</dbReference>
<keyword evidence="1" id="KW-0677">Repeat</keyword>
<dbReference type="InterPro" id="IPR000504">
    <property type="entry name" value="RRM_dom"/>
</dbReference>
<evidence type="ECO:0000259" key="4">
    <source>
        <dbReference type="PROSITE" id="PS50102"/>
    </source>
</evidence>
<dbReference type="SUPFAM" id="SSF54928">
    <property type="entry name" value="RNA-binding domain, RBD"/>
    <property type="match status" value="1"/>
</dbReference>